<reference evidence="5 6" key="1">
    <citation type="journal article" date="2015" name="Genome Biol. Evol.">
        <title>Comparative Genomics of a Bacterivorous Green Alga Reveals Evolutionary Causalities and Consequences of Phago-Mixotrophic Mode of Nutrition.</title>
        <authorList>
            <person name="Burns J.A."/>
            <person name="Paasch A."/>
            <person name="Narechania A."/>
            <person name="Kim E."/>
        </authorList>
    </citation>
    <scope>NUCLEOTIDE SEQUENCE [LARGE SCALE GENOMIC DNA]</scope>
    <source>
        <strain evidence="5 6">PLY_AMNH</strain>
    </source>
</reference>
<accession>A0AAE0BKB7</accession>
<organism evidence="5 6">
    <name type="scientific">Cymbomonas tetramitiformis</name>
    <dbReference type="NCBI Taxonomy" id="36881"/>
    <lineage>
        <taxon>Eukaryota</taxon>
        <taxon>Viridiplantae</taxon>
        <taxon>Chlorophyta</taxon>
        <taxon>Pyramimonadophyceae</taxon>
        <taxon>Pyramimonadales</taxon>
        <taxon>Pyramimonadaceae</taxon>
        <taxon>Cymbomonas</taxon>
    </lineage>
</organism>
<keyword evidence="6" id="KW-1185">Reference proteome</keyword>
<keyword evidence="3" id="KW-0326">Glycosidase</keyword>
<dbReference type="CDD" id="cd02650">
    <property type="entry name" value="nuc_hydro_CaPnhB"/>
    <property type="match status" value="1"/>
</dbReference>
<dbReference type="Gene3D" id="3.90.245.10">
    <property type="entry name" value="Ribonucleoside hydrolase-like"/>
    <property type="match status" value="1"/>
</dbReference>
<dbReference type="AlphaFoldDB" id="A0AAE0BKB7"/>
<evidence type="ECO:0000256" key="3">
    <source>
        <dbReference type="ARBA" id="ARBA00023295"/>
    </source>
</evidence>
<evidence type="ECO:0000259" key="4">
    <source>
        <dbReference type="Pfam" id="PF01156"/>
    </source>
</evidence>
<dbReference type="InterPro" id="IPR036452">
    <property type="entry name" value="Ribo_hydro-like"/>
</dbReference>
<evidence type="ECO:0000256" key="2">
    <source>
        <dbReference type="ARBA" id="ARBA00022801"/>
    </source>
</evidence>
<comment type="similarity">
    <text evidence="1">Belongs to the IUNH family.</text>
</comment>
<name>A0AAE0BKB7_9CHLO</name>
<evidence type="ECO:0000256" key="1">
    <source>
        <dbReference type="ARBA" id="ARBA00009176"/>
    </source>
</evidence>
<dbReference type="EMBL" id="LGRX02034593">
    <property type="protein sequence ID" value="KAK3237440.1"/>
    <property type="molecule type" value="Genomic_DNA"/>
</dbReference>
<protein>
    <recommendedName>
        <fullName evidence="4">Inosine/uridine-preferring nucleoside hydrolase domain-containing protein</fullName>
    </recommendedName>
</protein>
<dbReference type="GO" id="GO:0008477">
    <property type="term" value="F:purine nucleosidase activity"/>
    <property type="evidence" value="ECO:0007669"/>
    <property type="project" value="TreeGrafter"/>
</dbReference>
<evidence type="ECO:0000313" key="6">
    <source>
        <dbReference type="Proteomes" id="UP001190700"/>
    </source>
</evidence>
<gene>
    <name evidence="5" type="ORF">CYMTET_52486</name>
</gene>
<comment type="caution">
    <text evidence="5">The sequence shown here is derived from an EMBL/GenBank/DDBJ whole genome shotgun (WGS) entry which is preliminary data.</text>
</comment>
<dbReference type="GO" id="GO:0005829">
    <property type="term" value="C:cytosol"/>
    <property type="evidence" value="ECO:0007669"/>
    <property type="project" value="TreeGrafter"/>
</dbReference>
<dbReference type="PANTHER" id="PTHR12304">
    <property type="entry name" value="INOSINE-URIDINE PREFERRING NUCLEOSIDE HYDROLASE"/>
    <property type="match status" value="1"/>
</dbReference>
<dbReference type="PANTHER" id="PTHR12304:SF4">
    <property type="entry name" value="URIDINE NUCLEOSIDASE"/>
    <property type="match status" value="1"/>
</dbReference>
<dbReference type="InterPro" id="IPR023186">
    <property type="entry name" value="IUNH"/>
</dbReference>
<dbReference type="Proteomes" id="UP001190700">
    <property type="component" value="Unassembled WGS sequence"/>
</dbReference>
<dbReference type="InterPro" id="IPR001910">
    <property type="entry name" value="Inosine/uridine_hydrolase_dom"/>
</dbReference>
<dbReference type="GO" id="GO:0006152">
    <property type="term" value="P:purine nucleoside catabolic process"/>
    <property type="evidence" value="ECO:0007669"/>
    <property type="project" value="TreeGrafter"/>
</dbReference>
<evidence type="ECO:0000313" key="5">
    <source>
        <dbReference type="EMBL" id="KAK3237440.1"/>
    </source>
</evidence>
<proteinExistence type="inferred from homology"/>
<sequence>MTEQKSVKRQRTAKKIIIDTDPGVDDTMAILLAFNSPEVEVIGLTTIFGNVRTPTATRNAIHLCELAGKSHIPVAQGADRQLRGNVKERIATFVHGDDGLGNTGEPFPTGKAVAEDAADFLAHHCRDAPGEITIVALGPLTNLALAMQRDAEFPKNAAEIVVLGGALFCNGNVNPAAEANIFGDPDAADLVFTSGGLVTLIGLDVTQKTVMMAAEVDELKAKVGPKIGR</sequence>
<dbReference type="Pfam" id="PF01156">
    <property type="entry name" value="IU_nuc_hydro"/>
    <property type="match status" value="1"/>
</dbReference>
<feature type="domain" description="Inosine/uridine-preferring nucleoside hydrolase" evidence="4">
    <location>
        <begin position="16"/>
        <end position="221"/>
    </location>
</feature>
<keyword evidence="2" id="KW-0378">Hydrolase</keyword>
<dbReference type="SUPFAM" id="SSF53590">
    <property type="entry name" value="Nucleoside hydrolase"/>
    <property type="match status" value="1"/>
</dbReference>